<dbReference type="InterPro" id="IPR009057">
    <property type="entry name" value="Homeodomain-like_sf"/>
</dbReference>
<dbReference type="InterPro" id="IPR050109">
    <property type="entry name" value="HTH-type_TetR-like_transc_reg"/>
</dbReference>
<dbReference type="PANTHER" id="PTHR30055:SF238">
    <property type="entry name" value="MYCOFACTOCIN BIOSYNTHESIS TRANSCRIPTIONAL REGULATOR MFTR-RELATED"/>
    <property type="match status" value="1"/>
</dbReference>
<dbReference type="InterPro" id="IPR041347">
    <property type="entry name" value="MftR_C"/>
</dbReference>
<dbReference type="GO" id="GO:0003700">
    <property type="term" value="F:DNA-binding transcription factor activity"/>
    <property type="evidence" value="ECO:0007669"/>
    <property type="project" value="TreeGrafter"/>
</dbReference>
<keyword evidence="3" id="KW-0804">Transcription</keyword>
<keyword evidence="7" id="KW-1185">Reference proteome</keyword>
<dbReference type="Pfam" id="PF00440">
    <property type="entry name" value="TetR_N"/>
    <property type="match status" value="1"/>
</dbReference>
<dbReference type="Proteomes" id="UP000048965">
    <property type="component" value="Unassembled WGS sequence"/>
</dbReference>
<dbReference type="PANTHER" id="PTHR30055">
    <property type="entry name" value="HTH-TYPE TRANSCRIPTIONAL REGULATOR RUTR"/>
    <property type="match status" value="1"/>
</dbReference>
<evidence type="ECO:0000313" key="6">
    <source>
        <dbReference type="EMBL" id="GAO12871.1"/>
    </source>
</evidence>
<dbReference type="GO" id="GO:0000976">
    <property type="term" value="F:transcription cis-regulatory region binding"/>
    <property type="evidence" value="ECO:0007669"/>
    <property type="project" value="TreeGrafter"/>
</dbReference>
<reference evidence="7" key="1">
    <citation type="submission" date="2014-09" db="EMBL/GenBank/DDBJ databases">
        <title>Whole genome shotgun sequence of Streptomyces sp. NBRC 110027.</title>
        <authorList>
            <person name="Komaki H."/>
            <person name="Ichikawa N."/>
            <person name="Katano-Makiyama Y."/>
            <person name="Hosoyama A."/>
            <person name="Hashimoto M."/>
            <person name="Uohara A."/>
            <person name="Kitahashi Y."/>
            <person name="Ohji S."/>
            <person name="Kimura A."/>
            <person name="Yamazoe A."/>
            <person name="Igarashi Y."/>
            <person name="Fujita N."/>
        </authorList>
    </citation>
    <scope>NUCLEOTIDE SEQUENCE [LARGE SCALE GENOMIC DNA]</scope>
    <source>
        <strain evidence="7">NBRC 110027</strain>
    </source>
</reference>
<evidence type="ECO:0000256" key="3">
    <source>
        <dbReference type="ARBA" id="ARBA00023163"/>
    </source>
</evidence>
<dbReference type="SUPFAM" id="SSF46689">
    <property type="entry name" value="Homeodomain-like"/>
    <property type="match status" value="1"/>
</dbReference>
<feature type="domain" description="HTH tetR-type" evidence="5">
    <location>
        <begin position="31"/>
        <end position="91"/>
    </location>
</feature>
<accession>A0A0P4RHU1</accession>
<keyword evidence="2 4" id="KW-0238">DNA-binding</keyword>
<dbReference type="Pfam" id="PF17754">
    <property type="entry name" value="TetR_C_14"/>
    <property type="match status" value="1"/>
</dbReference>
<evidence type="ECO:0000313" key="7">
    <source>
        <dbReference type="Proteomes" id="UP000048965"/>
    </source>
</evidence>
<feature type="DNA-binding region" description="H-T-H motif" evidence="4">
    <location>
        <begin position="54"/>
        <end position="73"/>
    </location>
</feature>
<protein>
    <submittedName>
        <fullName evidence="6">Putative TetR family transcriptional regulator</fullName>
    </submittedName>
</protein>
<comment type="caution">
    <text evidence="6">The sequence shown here is derived from an EMBL/GenBank/DDBJ whole genome shotgun (WGS) entry which is preliminary data.</text>
</comment>
<gene>
    <name evidence="6" type="ORF">TPA0598_13_00550</name>
</gene>
<evidence type="ECO:0000259" key="5">
    <source>
        <dbReference type="PROSITE" id="PS50977"/>
    </source>
</evidence>
<evidence type="ECO:0000256" key="2">
    <source>
        <dbReference type="ARBA" id="ARBA00023125"/>
    </source>
</evidence>
<dbReference type="PROSITE" id="PS50977">
    <property type="entry name" value="HTH_TETR_2"/>
    <property type="match status" value="1"/>
</dbReference>
<dbReference type="InterPro" id="IPR001647">
    <property type="entry name" value="HTH_TetR"/>
</dbReference>
<reference evidence="6 7" key="2">
    <citation type="journal article" date="2015" name="Stand. Genomic Sci.">
        <title>Draft genome sequence of marine-derived Streptomyces sp. TP-A0598, a producer of anti-MRSA antibiotic lydicamycins.</title>
        <authorList>
            <person name="Komaki H."/>
            <person name="Ichikawa N."/>
            <person name="Hosoyama A."/>
            <person name="Fujita N."/>
            <person name="Igarashi Y."/>
        </authorList>
    </citation>
    <scope>NUCLEOTIDE SEQUENCE [LARGE SCALE GENOMIC DNA]</scope>
    <source>
        <strain evidence="6 7">NBRC 110027</strain>
    </source>
</reference>
<proteinExistence type="predicted"/>
<sequence>MRARKFAHAHILPDAEAVTTRRTGLRERKKQVTREALREAALRLALERGPDNVRVDDIAEAAGVSPRTYNNYFSSREEAIVAAISAERESRVAAAVAALPAGARLADGVIDAIVEQYTAPGEPGRDTLLLITTSPALRNAFLNATAAIERPLADAINDRLDETDPYTARVLAASVAAAVHVALERWLQPATTSPTAGDLVVPAGSLPDLLRTALAPLTPALDAAEKRPPRDEQHR</sequence>
<organism evidence="6 7">
    <name type="scientific">Streptomyces lydicamycinicus</name>
    <dbReference type="NCBI Taxonomy" id="1546107"/>
    <lineage>
        <taxon>Bacteria</taxon>
        <taxon>Bacillati</taxon>
        <taxon>Actinomycetota</taxon>
        <taxon>Actinomycetes</taxon>
        <taxon>Kitasatosporales</taxon>
        <taxon>Streptomycetaceae</taxon>
        <taxon>Streptomyces</taxon>
    </lineage>
</organism>
<keyword evidence="1" id="KW-0805">Transcription regulation</keyword>
<evidence type="ECO:0000256" key="4">
    <source>
        <dbReference type="PROSITE-ProRule" id="PRU00335"/>
    </source>
</evidence>
<dbReference type="AlphaFoldDB" id="A0A0P4RHU1"/>
<name>A0A0P4RHU1_9ACTN</name>
<dbReference type="Gene3D" id="1.10.357.10">
    <property type="entry name" value="Tetracycline Repressor, domain 2"/>
    <property type="match status" value="1"/>
</dbReference>
<evidence type="ECO:0000256" key="1">
    <source>
        <dbReference type="ARBA" id="ARBA00023015"/>
    </source>
</evidence>
<dbReference type="EMBL" id="BBNO01000013">
    <property type="protein sequence ID" value="GAO12871.1"/>
    <property type="molecule type" value="Genomic_DNA"/>
</dbReference>